<dbReference type="Gene3D" id="3.40.50.450">
    <property type="match status" value="1"/>
</dbReference>
<evidence type="ECO:0000256" key="2">
    <source>
        <dbReference type="RuleBase" id="RU363015"/>
    </source>
</evidence>
<reference evidence="3 4" key="1">
    <citation type="submission" date="2014-07" db="EMBL/GenBank/DDBJ databases">
        <title>Draft Genome Sequence of Gephyronic Acid Producer, Cystobacter violaceus Strain Cb vi76.</title>
        <authorList>
            <person name="Stevens D.C."/>
            <person name="Young J."/>
            <person name="Carmichael R."/>
            <person name="Tan J."/>
            <person name="Taylor R.E."/>
        </authorList>
    </citation>
    <scope>NUCLEOTIDE SEQUENCE [LARGE SCALE GENOMIC DNA]</scope>
    <source>
        <strain evidence="3 4">Cb vi76</strain>
    </source>
</reference>
<gene>
    <name evidence="3" type="ORF">Q664_10675</name>
</gene>
<dbReference type="NCBIfam" id="TIGR00730">
    <property type="entry name" value="Rossman fold protein, TIGR00730 family"/>
    <property type="match status" value="1"/>
</dbReference>
<comment type="similarity">
    <text evidence="2">Belongs to the LOG family.</text>
</comment>
<evidence type="ECO:0000313" key="4">
    <source>
        <dbReference type="Proteomes" id="UP000028547"/>
    </source>
</evidence>
<dbReference type="Pfam" id="PF03641">
    <property type="entry name" value="Lysine_decarbox"/>
    <property type="match status" value="1"/>
</dbReference>
<dbReference type="AlphaFoldDB" id="A0A084SXG8"/>
<proteinExistence type="inferred from homology"/>
<keyword evidence="2" id="KW-0203">Cytokinin biosynthesis</keyword>
<name>A0A084SXG8_9BACT</name>
<dbReference type="SUPFAM" id="SSF102405">
    <property type="entry name" value="MCP/YpsA-like"/>
    <property type="match status" value="1"/>
</dbReference>
<dbReference type="InterPro" id="IPR005269">
    <property type="entry name" value="LOG"/>
</dbReference>
<dbReference type="Proteomes" id="UP000028547">
    <property type="component" value="Unassembled WGS sequence"/>
</dbReference>
<organism evidence="3 4">
    <name type="scientific">Archangium violaceum Cb vi76</name>
    <dbReference type="NCBI Taxonomy" id="1406225"/>
    <lineage>
        <taxon>Bacteria</taxon>
        <taxon>Pseudomonadati</taxon>
        <taxon>Myxococcota</taxon>
        <taxon>Myxococcia</taxon>
        <taxon>Myxococcales</taxon>
        <taxon>Cystobacterineae</taxon>
        <taxon>Archangiaceae</taxon>
        <taxon>Archangium</taxon>
    </lineage>
</organism>
<comment type="caution">
    <text evidence="3">The sequence shown here is derived from an EMBL/GenBank/DDBJ whole genome shotgun (WGS) entry which is preliminary data.</text>
</comment>
<sequence>MFLEGARPRGSELARALRIFSECIKGFRTLHFVGPCVTVFGSARFGPDHGAYEQARRLGAEMARQGFTVMTGGGPGIMEAANRGAREAGGRSVGCNIQLPHEEKPNAYLDTFVEFRYFFIRKLMLVKYSYAFVAFPGGFGTMDEIFETAVLIQTGKIRGFPLVLMGRDYWQPLLDFLRGTMLAAGAIAEEDLKRLVVTDSVEEAAEHIHACVEIRPELLRAGIRRSRLLGER</sequence>
<keyword evidence="2" id="KW-0378">Hydrolase</keyword>
<dbReference type="InterPro" id="IPR031100">
    <property type="entry name" value="LOG_fam"/>
</dbReference>
<dbReference type="PANTHER" id="PTHR43393">
    <property type="entry name" value="CYTOKININ RIBOSIDE 5'-MONOPHOSPHATE PHOSPHORIBOHYDROLASE"/>
    <property type="match status" value="1"/>
</dbReference>
<dbReference type="GO" id="GO:0008714">
    <property type="term" value="F:AMP nucleosidase activity"/>
    <property type="evidence" value="ECO:0007669"/>
    <property type="project" value="UniProtKB-EC"/>
</dbReference>
<dbReference type="GO" id="GO:0009691">
    <property type="term" value="P:cytokinin biosynthetic process"/>
    <property type="evidence" value="ECO:0007669"/>
    <property type="project" value="UniProtKB-UniRule"/>
</dbReference>
<comment type="catalytic activity">
    <reaction evidence="1">
        <text>AMP + H2O = D-ribose 5-phosphate + adenine</text>
        <dbReference type="Rhea" id="RHEA:20129"/>
        <dbReference type="ChEBI" id="CHEBI:15377"/>
        <dbReference type="ChEBI" id="CHEBI:16708"/>
        <dbReference type="ChEBI" id="CHEBI:78346"/>
        <dbReference type="ChEBI" id="CHEBI:456215"/>
        <dbReference type="EC" id="3.2.2.4"/>
    </reaction>
</comment>
<dbReference type="GO" id="GO:0005829">
    <property type="term" value="C:cytosol"/>
    <property type="evidence" value="ECO:0007669"/>
    <property type="project" value="TreeGrafter"/>
</dbReference>
<dbReference type="InterPro" id="IPR052341">
    <property type="entry name" value="LOG_family_nucleotidases"/>
</dbReference>
<dbReference type="EC" id="3.2.2.n1" evidence="2"/>
<evidence type="ECO:0000313" key="3">
    <source>
        <dbReference type="EMBL" id="KFA93153.1"/>
    </source>
</evidence>
<protein>
    <recommendedName>
        <fullName evidence="2">Cytokinin riboside 5'-monophosphate phosphoribohydrolase</fullName>
        <ecNumber evidence="2">3.2.2.n1</ecNumber>
    </recommendedName>
</protein>
<evidence type="ECO:0000256" key="1">
    <source>
        <dbReference type="ARBA" id="ARBA00000274"/>
    </source>
</evidence>
<accession>A0A084SXG8</accession>
<dbReference type="EMBL" id="JPMI01000064">
    <property type="protein sequence ID" value="KFA93153.1"/>
    <property type="molecule type" value="Genomic_DNA"/>
</dbReference>
<dbReference type="PANTHER" id="PTHR43393:SF3">
    <property type="entry name" value="LYSINE DECARBOXYLASE-LIKE PROTEIN"/>
    <property type="match status" value="1"/>
</dbReference>